<dbReference type="PANTHER" id="PTHR31900:SF25">
    <property type="entry name" value="FBD DOMAIN-CONTAINING PROTEIN"/>
    <property type="match status" value="1"/>
</dbReference>
<dbReference type="InterPro" id="IPR013101">
    <property type="entry name" value="LRR_PRU1-like"/>
</dbReference>
<dbReference type="PANTHER" id="PTHR31900">
    <property type="entry name" value="F-BOX/RNI SUPERFAMILY PROTEIN-RELATED"/>
    <property type="match status" value="1"/>
</dbReference>
<dbReference type="Gene3D" id="1.20.1280.50">
    <property type="match status" value="1"/>
</dbReference>
<dbReference type="Pfam" id="PF07723">
    <property type="entry name" value="LRR_2"/>
    <property type="match status" value="1"/>
</dbReference>
<dbReference type="SMART" id="SM00579">
    <property type="entry name" value="FBD"/>
    <property type="match status" value="2"/>
</dbReference>
<dbReference type="SMART" id="SM00256">
    <property type="entry name" value="FBOX"/>
    <property type="match status" value="2"/>
</dbReference>
<keyword evidence="3" id="KW-1185">Reference proteome</keyword>
<dbReference type="InterPro" id="IPR053781">
    <property type="entry name" value="F-box_AtFBL13-like"/>
</dbReference>
<dbReference type="EMBL" id="JAGKQM010000012">
    <property type="protein sequence ID" value="KAH0896165.1"/>
    <property type="molecule type" value="Genomic_DNA"/>
</dbReference>
<dbReference type="Pfam" id="PF08387">
    <property type="entry name" value="FBD"/>
    <property type="match status" value="2"/>
</dbReference>
<accession>A0ABQ8AUE4</accession>
<feature type="domain" description="F-box" evidence="1">
    <location>
        <begin position="17"/>
        <end position="53"/>
    </location>
</feature>
<dbReference type="Proteomes" id="UP000824890">
    <property type="component" value="Unassembled WGS sequence"/>
</dbReference>
<evidence type="ECO:0000313" key="2">
    <source>
        <dbReference type="EMBL" id="KAH0896165.1"/>
    </source>
</evidence>
<dbReference type="Pfam" id="PF00646">
    <property type="entry name" value="F-box"/>
    <property type="match status" value="2"/>
</dbReference>
<dbReference type="SUPFAM" id="SSF81383">
    <property type="entry name" value="F-box domain"/>
    <property type="match status" value="2"/>
</dbReference>
<dbReference type="InterPro" id="IPR036047">
    <property type="entry name" value="F-box-like_dom_sf"/>
</dbReference>
<name>A0ABQ8AUE4_BRANA</name>
<sequence length="677" mass="78233">MEESKAKIMCYERPAREDMISKLPDPLISQILFYLPTKEAVKTSVLSHRWETLWLLVSELDLNSSEFPDYNAFAGFGDRFLEKSCLHKLKLKIMKRKNDKSCVTWWVNFVARRKLKHLDVEYLYVSRKRLEVMPISLFVCETLLYLRLSLVLSHLSRLEDLSIVRRLDDNDITHSKVETLPIALSSVPPKCLLSSLEFVEIKSRYEAEFVLMELARYFAEISVILKKLVVSWKRSKLEEDSGESKEKEKEACQELPSRRDMISNLPDSLISQMLSCLPTKEAVRTSVLSTRWKTLWLLVPRLRLASHDFPDYNSFISFVDKSLDLYREENSCLHNLELVIRKDYDDDQCCVTRWVDYVARHKVKHLDVECVLVKREFLEVVPLSLYLCESLLYLRLHRVLLVGSESVSLPRLKTMRLEQNVYPHEAFLQFFISSCPVLEDLSIVRKDGDNVKVLRVHSQTVTSLTIGFEPGDGHMLYHYFDREILGICIDSPRLKYLNINDDVSKCHILSSFISPSVKVNLGGVRYMSYYSGGVVFSNQQVASSFFSCISSVKDLVISETIMKLIIFCMKVEPLPQFQDLSCLEAKVCLVDVDMLPTLLESCMNLNSIILELTRPTVVTEQITAWDVPQCLLSSLEFVEIKCCCKAELVGMKLAKYFAENSVFLKKLVLRWRGYVLL</sequence>
<dbReference type="PROSITE" id="PS50181">
    <property type="entry name" value="FBOX"/>
    <property type="match status" value="2"/>
</dbReference>
<evidence type="ECO:0000313" key="3">
    <source>
        <dbReference type="Proteomes" id="UP000824890"/>
    </source>
</evidence>
<organism evidence="2 3">
    <name type="scientific">Brassica napus</name>
    <name type="common">Rape</name>
    <dbReference type="NCBI Taxonomy" id="3708"/>
    <lineage>
        <taxon>Eukaryota</taxon>
        <taxon>Viridiplantae</taxon>
        <taxon>Streptophyta</taxon>
        <taxon>Embryophyta</taxon>
        <taxon>Tracheophyta</taxon>
        <taxon>Spermatophyta</taxon>
        <taxon>Magnoliopsida</taxon>
        <taxon>eudicotyledons</taxon>
        <taxon>Gunneridae</taxon>
        <taxon>Pentapetalae</taxon>
        <taxon>rosids</taxon>
        <taxon>malvids</taxon>
        <taxon>Brassicales</taxon>
        <taxon>Brassicaceae</taxon>
        <taxon>Brassiceae</taxon>
        <taxon>Brassica</taxon>
    </lineage>
</organism>
<dbReference type="CDD" id="cd22160">
    <property type="entry name" value="F-box_AtFBL13-like"/>
    <property type="match status" value="2"/>
</dbReference>
<feature type="domain" description="F-box" evidence="1">
    <location>
        <begin position="259"/>
        <end position="295"/>
    </location>
</feature>
<dbReference type="InterPro" id="IPR001810">
    <property type="entry name" value="F-box_dom"/>
</dbReference>
<reference evidence="2 3" key="1">
    <citation type="submission" date="2021-05" db="EMBL/GenBank/DDBJ databases">
        <title>Genome Assembly of Synthetic Allotetraploid Brassica napus Reveals Homoeologous Exchanges between Subgenomes.</title>
        <authorList>
            <person name="Davis J.T."/>
        </authorList>
    </citation>
    <scope>NUCLEOTIDE SEQUENCE [LARGE SCALE GENOMIC DNA]</scope>
    <source>
        <strain evidence="3">cv. Da-Ae</strain>
        <tissue evidence="2">Seedling</tissue>
    </source>
</reference>
<proteinExistence type="predicted"/>
<comment type="caution">
    <text evidence="2">The sequence shown here is derived from an EMBL/GenBank/DDBJ whole genome shotgun (WGS) entry which is preliminary data.</text>
</comment>
<dbReference type="InterPro" id="IPR006566">
    <property type="entry name" value="FBD"/>
</dbReference>
<dbReference type="InterPro" id="IPR050232">
    <property type="entry name" value="FBL13/AtMIF1-like"/>
</dbReference>
<evidence type="ECO:0000259" key="1">
    <source>
        <dbReference type="PROSITE" id="PS50181"/>
    </source>
</evidence>
<protein>
    <recommendedName>
        <fullName evidence="1">F-box domain-containing protein</fullName>
    </recommendedName>
</protein>
<dbReference type="SUPFAM" id="SSF52047">
    <property type="entry name" value="RNI-like"/>
    <property type="match status" value="1"/>
</dbReference>
<gene>
    <name evidence="2" type="ORF">HID58_045733</name>
</gene>